<keyword evidence="2" id="KW-0697">Rotamase</keyword>
<dbReference type="SUPFAM" id="SSF54534">
    <property type="entry name" value="FKBP-like"/>
    <property type="match status" value="2"/>
</dbReference>
<dbReference type="Proteomes" id="UP000553034">
    <property type="component" value="Unassembled WGS sequence"/>
</dbReference>
<evidence type="ECO:0000256" key="3">
    <source>
        <dbReference type="SAM" id="SignalP"/>
    </source>
</evidence>
<feature type="domain" description="PpiC" evidence="4">
    <location>
        <begin position="304"/>
        <end position="414"/>
    </location>
</feature>
<evidence type="ECO:0000313" key="5">
    <source>
        <dbReference type="EMBL" id="MBB4118171.1"/>
    </source>
</evidence>
<dbReference type="EC" id="5.2.1.8" evidence="5"/>
<protein>
    <submittedName>
        <fullName evidence="5">Peptidyl-prolyl cis-trans isomerase SurA</fullName>
        <ecNumber evidence="5">5.2.1.8</ecNumber>
    </submittedName>
</protein>
<name>A0A840EM63_9FLAO</name>
<dbReference type="PROSITE" id="PS50198">
    <property type="entry name" value="PPIC_PPIASE_2"/>
    <property type="match status" value="2"/>
</dbReference>
<dbReference type="InterPro" id="IPR050280">
    <property type="entry name" value="OMP_Chaperone_SurA"/>
</dbReference>
<evidence type="ECO:0000256" key="2">
    <source>
        <dbReference type="PROSITE-ProRule" id="PRU00278"/>
    </source>
</evidence>
<evidence type="ECO:0000259" key="4">
    <source>
        <dbReference type="PROSITE" id="PS50198"/>
    </source>
</evidence>
<gene>
    <name evidence="5" type="ORF">GGR32_000443</name>
</gene>
<evidence type="ECO:0000256" key="1">
    <source>
        <dbReference type="ARBA" id="ARBA00022729"/>
    </source>
</evidence>
<comment type="caution">
    <text evidence="5">The sequence shown here is derived from an EMBL/GenBank/DDBJ whole genome shotgun (WGS) entry which is preliminary data.</text>
</comment>
<dbReference type="RefSeq" id="WP_343066411.1">
    <property type="nucleotide sequence ID" value="NZ_JACIFO010000001.1"/>
</dbReference>
<dbReference type="PANTHER" id="PTHR47637:SF1">
    <property type="entry name" value="CHAPERONE SURA"/>
    <property type="match status" value="1"/>
</dbReference>
<dbReference type="EMBL" id="JACIFO010000001">
    <property type="protein sequence ID" value="MBB4118171.1"/>
    <property type="molecule type" value="Genomic_DNA"/>
</dbReference>
<dbReference type="InterPro" id="IPR027304">
    <property type="entry name" value="Trigger_fact/SurA_dom_sf"/>
</dbReference>
<feature type="chain" id="PRO_5032598724" evidence="3">
    <location>
        <begin position="24"/>
        <end position="477"/>
    </location>
</feature>
<dbReference type="PANTHER" id="PTHR47637">
    <property type="entry name" value="CHAPERONE SURA"/>
    <property type="match status" value="1"/>
</dbReference>
<dbReference type="SUPFAM" id="SSF109998">
    <property type="entry name" value="Triger factor/SurA peptide-binding domain-like"/>
    <property type="match status" value="1"/>
</dbReference>
<proteinExistence type="predicted"/>
<reference evidence="5 6" key="1">
    <citation type="submission" date="2020-08" db="EMBL/GenBank/DDBJ databases">
        <title>Genomic Encyclopedia of Type Strains, Phase IV (KMG-IV): sequencing the most valuable type-strain genomes for metagenomic binning, comparative biology and taxonomic classification.</title>
        <authorList>
            <person name="Goeker M."/>
        </authorList>
    </citation>
    <scope>NUCLEOTIDE SEQUENCE [LARGE SCALE GENOMIC DNA]</scope>
    <source>
        <strain evidence="5 6">DSM 29568</strain>
    </source>
</reference>
<organism evidence="5 6">
    <name type="scientific">Mesonia hippocampi</name>
    <dbReference type="NCBI Taxonomy" id="1628250"/>
    <lineage>
        <taxon>Bacteria</taxon>
        <taxon>Pseudomonadati</taxon>
        <taxon>Bacteroidota</taxon>
        <taxon>Flavobacteriia</taxon>
        <taxon>Flavobacteriales</taxon>
        <taxon>Flavobacteriaceae</taxon>
        <taxon>Mesonia</taxon>
    </lineage>
</organism>
<dbReference type="Gene3D" id="3.10.50.40">
    <property type="match status" value="2"/>
</dbReference>
<feature type="domain" description="PpiC" evidence="4">
    <location>
        <begin position="201"/>
        <end position="301"/>
    </location>
</feature>
<dbReference type="InterPro" id="IPR000297">
    <property type="entry name" value="PPIase_PpiC"/>
</dbReference>
<keyword evidence="6" id="KW-1185">Reference proteome</keyword>
<feature type="signal peptide" evidence="3">
    <location>
        <begin position="1"/>
        <end position="23"/>
    </location>
</feature>
<dbReference type="GO" id="GO:0003755">
    <property type="term" value="F:peptidyl-prolyl cis-trans isomerase activity"/>
    <property type="evidence" value="ECO:0007669"/>
    <property type="project" value="UniProtKB-KW"/>
</dbReference>
<sequence>MKSINYKLLFTVIGLGISSFVAAQTDTTLVITEANAINKHQLKTDTTSKTFQRYKADGVAAVIGDYLILESDIQKMRQDVTNQGIKGITDCQLAGRMMENKLYAHHGKLDTTIVVSDLQIGSQVDQQIAHMKEQLGSVDKMLEFYRKDTEQELRETLIEINKERVLTSNMQEKVVSEVEVTPEEVRLFFDNIPADERPTFGDEVEIAQLVIKPEVPQEEVQKVIDQLNEMRNDIVNNGASFATKAVLYSQDGTSGKGGKMSIKRDDPLDKDFKQIAFSLREGEVSKPFKSQFGYHIVQVDKVRGQNLDIRHIILIPKVTNKTVEAAKQKIDSIRQNIIDGKITFDAAARRYSDEEETRGDGGKLINPKSGDTRFELTDIDPLIYDKVNNLKKGEVSIVLTDQTRTGRRFFKIITVIEKYPEHVADYAKDYTKIKQLALQKKQLKEVQRWQTEKIEETYIKINGKYRDCEFESNWLKN</sequence>
<evidence type="ECO:0000313" key="6">
    <source>
        <dbReference type="Proteomes" id="UP000553034"/>
    </source>
</evidence>
<keyword evidence="1 3" id="KW-0732">Signal</keyword>
<dbReference type="AlphaFoldDB" id="A0A840EM63"/>
<dbReference type="Pfam" id="PF00639">
    <property type="entry name" value="Rotamase"/>
    <property type="match status" value="2"/>
</dbReference>
<accession>A0A840EM63</accession>
<keyword evidence="2 5" id="KW-0413">Isomerase</keyword>
<dbReference type="InterPro" id="IPR046357">
    <property type="entry name" value="PPIase_dom_sf"/>
</dbReference>